<feature type="region of interest" description="Disordered" evidence="1">
    <location>
        <begin position="1"/>
        <end position="29"/>
    </location>
</feature>
<name>A0ABY8VD73_9CORY</name>
<keyword evidence="2" id="KW-0472">Membrane</keyword>
<evidence type="ECO:0000313" key="4">
    <source>
        <dbReference type="Proteomes" id="UP001225598"/>
    </source>
</evidence>
<keyword evidence="4" id="KW-1185">Reference proteome</keyword>
<evidence type="ECO:0000313" key="3">
    <source>
        <dbReference type="EMBL" id="WIM67409.1"/>
    </source>
</evidence>
<dbReference type="RefSeq" id="WP_284824484.1">
    <property type="nucleotide sequence ID" value="NZ_CP126969.1"/>
</dbReference>
<feature type="transmembrane region" description="Helical" evidence="2">
    <location>
        <begin position="300"/>
        <end position="320"/>
    </location>
</feature>
<organism evidence="3 4">
    <name type="scientific">Corynebacterium breve</name>
    <dbReference type="NCBI Taxonomy" id="3049799"/>
    <lineage>
        <taxon>Bacteria</taxon>
        <taxon>Bacillati</taxon>
        <taxon>Actinomycetota</taxon>
        <taxon>Actinomycetes</taxon>
        <taxon>Mycobacteriales</taxon>
        <taxon>Corynebacteriaceae</taxon>
        <taxon>Corynebacterium</taxon>
    </lineage>
</organism>
<gene>
    <name evidence="3" type="ORF">QP027_09915</name>
</gene>
<keyword evidence="2" id="KW-0812">Transmembrane</keyword>
<proteinExistence type="predicted"/>
<feature type="transmembrane region" description="Helical" evidence="2">
    <location>
        <begin position="268"/>
        <end position="288"/>
    </location>
</feature>
<protein>
    <recommendedName>
        <fullName evidence="5">Phenol hydroxylase</fullName>
    </recommendedName>
</protein>
<sequence>MTRTTQDNTRGPAMPGTVPGGSSSAQLEDAADVPDHVNFREGNVEDAWLDRIEEHPEEKTWRTRLADSFSVPINWLKRTWSFVGTTPGRLVAVGVLLTMAIFAAGYAMSQSSANRQDSLDALLTATEPMSNSTHILYTSLSQAETVATSGFVEGGSESASARREYHASIDRAVVAANMVVGNAVYSDPEEMHEIQELVTEIQRQIPLYTGMVETARTNNRMGNPVGATYMSDASAVMRDDLLPRASRLFEITREQVSTEQKRLSLPQLVPISGLVAAIVFLMLSQVWLWRLTRRRFNRGFLAATALMGVAVLWVLASNFATWSAGTRGFEDASGPWDELTTSRILAQESRTDETLALVRRESVASTHSFDTTFYEVSWALDAAENEDNQELIQAARTSLDDWNQAHQKLNIAIEDGNYDEAVRLSTAVNVDANGRPTSAMAYKRLDATLEKLILQSRSTMREYINDGLSATHLVSASVMFLSLLSIMSVWLGIRPRLQEYL</sequence>
<dbReference type="EMBL" id="CP126969">
    <property type="protein sequence ID" value="WIM67409.1"/>
    <property type="molecule type" value="Genomic_DNA"/>
</dbReference>
<evidence type="ECO:0000256" key="1">
    <source>
        <dbReference type="SAM" id="MobiDB-lite"/>
    </source>
</evidence>
<dbReference type="Proteomes" id="UP001225598">
    <property type="component" value="Chromosome"/>
</dbReference>
<evidence type="ECO:0000256" key="2">
    <source>
        <dbReference type="SAM" id="Phobius"/>
    </source>
</evidence>
<accession>A0ABY8VD73</accession>
<keyword evidence="2" id="KW-1133">Transmembrane helix</keyword>
<reference evidence="3 4" key="1">
    <citation type="submission" date="2023-05" db="EMBL/GenBank/DDBJ databases">
        <title>Corynebacterium suedekumii sp. nov. and Corynebacterium breve sp. nov. isolated from raw cow's milk.</title>
        <authorList>
            <person name="Baer M.K."/>
            <person name="Mehl L."/>
            <person name="Hellmuth R."/>
            <person name="Marke G."/>
            <person name="Lipski A."/>
        </authorList>
    </citation>
    <scope>NUCLEOTIDE SEQUENCE [LARGE SCALE GENOMIC DNA]</scope>
    <source>
        <strain evidence="3 4">R4</strain>
    </source>
</reference>
<evidence type="ECO:0008006" key="5">
    <source>
        <dbReference type="Google" id="ProtNLM"/>
    </source>
</evidence>
<feature type="transmembrane region" description="Helical" evidence="2">
    <location>
        <begin position="470"/>
        <end position="493"/>
    </location>
</feature>
<feature type="transmembrane region" description="Helical" evidence="2">
    <location>
        <begin position="90"/>
        <end position="108"/>
    </location>
</feature>